<feature type="compositionally biased region" description="Low complexity" evidence="5">
    <location>
        <begin position="139"/>
        <end position="179"/>
    </location>
</feature>
<evidence type="ECO:0000313" key="8">
    <source>
        <dbReference type="RefSeq" id="XP_030984455.1"/>
    </source>
</evidence>
<feature type="compositionally biased region" description="Basic and acidic residues" evidence="5">
    <location>
        <begin position="331"/>
        <end position="341"/>
    </location>
</feature>
<keyword evidence="3 6" id="KW-1133">Transmembrane helix</keyword>
<evidence type="ECO:0000256" key="3">
    <source>
        <dbReference type="ARBA" id="ARBA00022989"/>
    </source>
</evidence>
<dbReference type="InterPro" id="IPR051694">
    <property type="entry name" value="Immunoregulatory_rcpt-like"/>
</dbReference>
<accession>A0A6P8BBD5</accession>
<evidence type="ECO:0000313" key="7">
    <source>
        <dbReference type="Proteomes" id="UP000515153"/>
    </source>
</evidence>
<sequence>MTDYYDNWYFATNKTKNTCPTNPFTCVAPNACARDPNTGRSYCCDAGSTAVCWTGSTTCQGDGSTMACGSGTTSWCCLANGKEKCTETKNQINICWSTGYDTLRNISVASLEAVYSSLASKNPDASSLMFTPTEIIASTRTPATTTTSTSASTTTTSSGASSVTSGTDSPPAATNAAGAAEGGGSGNSNSGSSSPALGPGAIAGVVVGLVAALAIIGLVGFLIWRRIKRKEADNVAAANAQSPGTSELPGHNGLPFSPRSDASELPIGYSHIAAHGGGPHDNKMYQDGENNREYYKVPGTSPSEMPTPYYDNTPAEMPTSYNTTSELPAQEYHRGGDDEHTPFTSNTRR</sequence>
<reference evidence="8" key="2">
    <citation type="submission" date="2019-10" db="EMBL/GenBank/DDBJ databases">
        <authorList>
            <consortium name="NCBI Genome Project"/>
        </authorList>
    </citation>
    <scope>NUCLEOTIDE SEQUENCE</scope>
    <source>
        <strain evidence="8">NI907</strain>
    </source>
</reference>
<dbReference type="GO" id="GO:0016020">
    <property type="term" value="C:membrane"/>
    <property type="evidence" value="ECO:0007669"/>
    <property type="project" value="UniProtKB-SubCell"/>
</dbReference>
<keyword evidence="7" id="KW-1185">Reference proteome</keyword>
<comment type="subcellular location">
    <subcellularLocation>
        <location evidence="1">Membrane</location>
        <topology evidence="1">Single-pass membrane protein</topology>
    </subcellularLocation>
</comment>
<evidence type="ECO:0000256" key="5">
    <source>
        <dbReference type="SAM" id="MobiDB-lite"/>
    </source>
</evidence>
<evidence type="ECO:0000256" key="2">
    <source>
        <dbReference type="ARBA" id="ARBA00022692"/>
    </source>
</evidence>
<gene>
    <name evidence="8" type="ORF">PgNI_05107</name>
</gene>
<dbReference type="PANTHER" id="PTHR15549:SF30">
    <property type="entry name" value="MID2 DOMAIN-CONTAINING PROTEIN"/>
    <property type="match status" value="1"/>
</dbReference>
<proteinExistence type="predicted"/>
<evidence type="ECO:0000256" key="4">
    <source>
        <dbReference type="ARBA" id="ARBA00023136"/>
    </source>
</evidence>
<reference evidence="8" key="1">
    <citation type="journal article" date="2019" name="Mol. Biol. Evol.">
        <title>Blast fungal genomes show frequent chromosomal changes, gene gains and losses, and effector gene turnover.</title>
        <authorList>
            <person name="Gomez Luciano L.B."/>
            <person name="Jason Tsai I."/>
            <person name="Chuma I."/>
            <person name="Tosa Y."/>
            <person name="Chen Y.H."/>
            <person name="Li J.Y."/>
            <person name="Li M.Y."/>
            <person name="Jade Lu M.Y."/>
            <person name="Nakayashiki H."/>
            <person name="Li W.H."/>
        </authorList>
    </citation>
    <scope>NUCLEOTIDE SEQUENCE</scope>
    <source>
        <strain evidence="8">NI907</strain>
    </source>
</reference>
<dbReference type="OrthoDB" id="3945612at2759"/>
<dbReference type="CDD" id="cd12087">
    <property type="entry name" value="TM_EGFR-like"/>
    <property type="match status" value="1"/>
</dbReference>
<feature type="region of interest" description="Disordered" evidence="5">
    <location>
        <begin position="238"/>
        <end position="263"/>
    </location>
</feature>
<evidence type="ECO:0008006" key="9">
    <source>
        <dbReference type="Google" id="ProtNLM"/>
    </source>
</evidence>
<feature type="region of interest" description="Disordered" evidence="5">
    <location>
        <begin position="296"/>
        <end position="349"/>
    </location>
</feature>
<dbReference type="GO" id="GO:0071944">
    <property type="term" value="C:cell periphery"/>
    <property type="evidence" value="ECO:0007669"/>
    <property type="project" value="UniProtKB-ARBA"/>
</dbReference>
<dbReference type="RefSeq" id="XP_030984455.1">
    <property type="nucleotide sequence ID" value="XM_031125146.1"/>
</dbReference>
<feature type="region of interest" description="Disordered" evidence="5">
    <location>
        <begin position="139"/>
        <end position="194"/>
    </location>
</feature>
<dbReference type="AlphaFoldDB" id="A0A6P8BBD5"/>
<feature type="transmembrane region" description="Helical" evidence="6">
    <location>
        <begin position="201"/>
        <end position="224"/>
    </location>
</feature>
<evidence type="ECO:0000256" key="1">
    <source>
        <dbReference type="ARBA" id="ARBA00004167"/>
    </source>
</evidence>
<dbReference type="Proteomes" id="UP000515153">
    <property type="component" value="Unplaced"/>
</dbReference>
<dbReference type="PANTHER" id="PTHR15549">
    <property type="entry name" value="PAIRED IMMUNOGLOBULIN-LIKE TYPE 2 RECEPTOR"/>
    <property type="match status" value="1"/>
</dbReference>
<dbReference type="GeneID" id="41960055"/>
<organism evidence="7 8">
    <name type="scientific">Pyricularia grisea</name>
    <name type="common">Crabgrass-specific blast fungus</name>
    <name type="synonym">Magnaporthe grisea</name>
    <dbReference type="NCBI Taxonomy" id="148305"/>
    <lineage>
        <taxon>Eukaryota</taxon>
        <taxon>Fungi</taxon>
        <taxon>Dikarya</taxon>
        <taxon>Ascomycota</taxon>
        <taxon>Pezizomycotina</taxon>
        <taxon>Sordariomycetes</taxon>
        <taxon>Sordariomycetidae</taxon>
        <taxon>Magnaporthales</taxon>
        <taxon>Pyriculariaceae</taxon>
        <taxon>Pyricularia</taxon>
    </lineage>
</organism>
<dbReference type="KEGG" id="pgri:PgNI_05107"/>
<keyword evidence="2 6" id="KW-0812">Transmembrane</keyword>
<evidence type="ECO:0000256" key="6">
    <source>
        <dbReference type="SAM" id="Phobius"/>
    </source>
</evidence>
<name>A0A6P8BBD5_PYRGI</name>
<reference evidence="8" key="3">
    <citation type="submission" date="2025-08" db="UniProtKB">
        <authorList>
            <consortium name="RefSeq"/>
        </authorList>
    </citation>
    <scope>IDENTIFICATION</scope>
    <source>
        <strain evidence="8">NI907</strain>
    </source>
</reference>
<protein>
    <recommendedName>
        <fullName evidence="9">Mid2 domain-containing protein</fullName>
    </recommendedName>
</protein>
<keyword evidence="4 6" id="KW-0472">Membrane</keyword>